<protein>
    <submittedName>
        <fullName evidence="2">Uncharacterized protein</fullName>
    </submittedName>
</protein>
<dbReference type="EMBL" id="KB446539">
    <property type="protein sequence ID" value="EME44119.1"/>
    <property type="molecule type" value="Genomic_DNA"/>
</dbReference>
<dbReference type="AlphaFoldDB" id="N1PNW5"/>
<name>N1PNW5_DOTSN</name>
<dbReference type="HOGENOM" id="CLU_953236_0_0_1"/>
<reference evidence="2 3" key="2">
    <citation type="journal article" date="2012" name="PLoS Pathog.">
        <title>Diverse lifestyles and strategies of plant pathogenesis encoded in the genomes of eighteen Dothideomycetes fungi.</title>
        <authorList>
            <person name="Ohm R.A."/>
            <person name="Feau N."/>
            <person name="Henrissat B."/>
            <person name="Schoch C.L."/>
            <person name="Horwitz B.A."/>
            <person name="Barry K.W."/>
            <person name="Condon B.J."/>
            <person name="Copeland A.C."/>
            <person name="Dhillon B."/>
            <person name="Glaser F."/>
            <person name="Hesse C.N."/>
            <person name="Kosti I."/>
            <person name="LaButti K."/>
            <person name="Lindquist E.A."/>
            <person name="Lucas S."/>
            <person name="Salamov A.A."/>
            <person name="Bradshaw R.E."/>
            <person name="Ciuffetti L."/>
            <person name="Hamelin R.C."/>
            <person name="Kema G.H.J."/>
            <person name="Lawrence C."/>
            <person name="Scott J.A."/>
            <person name="Spatafora J.W."/>
            <person name="Turgeon B.G."/>
            <person name="de Wit P.J.G.M."/>
            <person name="Zhong S."/>
            <person name="Goodwin S.B."/>
            <person name="Grigoriev I.V."/>
        </authorList>
    </citation>
    <scope>NUCLEOTIDE SEQUENCE [LARGE SCALE GENOMIC DNA]</scope>
    <source>
        <strain evidence="3">NZE10 / CBS 128990</strain>
    </source>
</reference>
<accession>N1PNW5</accession>
<feature type="compositionally biased region" description="Polar residues" evidence="1">
    <location>
        <begin position="13"/>
        <end position="27"/>
    </location>
</feature>
<dbReference type="OrthoDB" id="10653974at2759"/>
<organism evidence="2 3">
    <name type="scientific">Dothistroma septosporum (strain NZE10 / CBS 128990)</name>
    <name type="common">Red band needle blight fungus</name>
    <name type="synonym">Mycosphaerella pini</name>
    <dbReference type="NCBI Taxonomy" id="675120"/>
    <lineage>
        <taxon>Eukaryota</taxon>
        <taxon>Fungi</taxon>
        <taxon>Dikarya</taxon>
        <taxon>Ascomycota</taxon>
        <taxon>Pezizomycotina</taxon>
        <taxon>Dothideomycetes</taxon>
        <taxon>Dothideomycetidae</taxon>
        <taxon>Mycosphaerellales</taxon>
        <taxon>Mycosphaerellaceae</taxon>
        <taxon>Dothistroma</taxon>
    </lineage>
</organism>
<evidence type="ECO:0000313" key="2">
    <source>
        <dbReference type="EMBL" id="EME44119.1"/>
    </source>
</evidence>
<feature type="compositionally biased region" description="Low complexity" evidence="1">
    <location>
        <begin position="64"/>
        <end position="99"/>
    </location>
</feature>
<dbReference type="Proteomes" id="UP000016933">
    <property type="component" value="Unassembled WGS sequence"/>
</dbReference>
<gene>
    <name evidence="2" type="ORF">DOTSEDRAFT_71809</name>
</gene>
<sequence length="292" mass="32154">MSLATPLPPAYSKSCSTTKSYQPFISTSDKRFTTPSKRSRWSRKVKNEERLPYAGPYSSDEKSLASSRTNSSSATSTRTTSTSDSTSLESSPASKSTKSTKSSRSWFKRVLLGASDEELNEDPEAKRMEKNAMWWNLSMGYEVSPDPFPILCPTSRSSLILVVTKRTETSPSCCRCSSGKFHLITGAILSACSDRFATECTHSRGCWGVCWQGVPWCLSLDGRTAGGCAGFCVAFLFWGLKESRMKFGNMKSAGCDGFPLLYTQTTRIVDLTDRRSYDSCSYVSGIFMSAKT</sequence>
<keyword evidence="3" id="KW-1185">Reference proteome</keyword>
<reference evidence="3" key="1">
    <citation type="journal article" date="2012" name="PLoS Genet.">
        <title>The genomes of the fungal plant pathogens Cladosporium fulvum and Dothistroma septosporum reveal adaptation to different hosts and lifestyles but also signatures of common ancestry.</title>
        <authorList>
            <person name="de Wit P.J.G.M."/>
            <person name="van der Burgt A."/>
            <person name="Oekmen B."/>
            <person name="Stergiopoulos I."/>
            <person name="Abd-Elsalam K.A."/>
            <person name="Aerts A.L."/>
            <person name="Bahkali A.H."/>
            <person name="Beenen H.G."/>
            <person name="Chettri P."/>
            <person name="Cox M.P."/>
            <person name="Datema E."/>
            <person name="de Vries R.P."/>
            <person name="Dhillon B."/>
            <person name="Ganley A.R."/>
            <person name="Griffiths S.A."/>
            <person name="Guo Y."/>
            <person name="Hamelin R.C."/>
            <person name="Henrissat B."/>
            <person name="Kabir M.S."/>
            <person name="Jashni M.K."/>
            <person name="Kema G."/>
            <person name="Klaubauf S."/>
            <person name="Lapidus A."/>
            <person name="Levasseur A."/>
            <person name="Lindquist E."/>
            <person name="Mehrabi R."/>
            <person name="Ohm R.A."/>
            <person name="Owen T.J."/>
            <person name="Salamov A."/>
            <person name="Schwelm A."/>
            <person name="Schijlen E."/>
            <person name="Sun H."/>
            <person name="van den Burg H.A."/>
            <person name="van Ham R.C.H.J."/>
            <person name="Zhang S."/>
            <person name="Goodwin S.B."/>
            <person name="Grigoriev I.V."/>
            <person name="Collemare J."/>
            <person name="Bradshaw R.E."/>
        </authorList>
    </citation>
    <scope>NUCLEOTIDE SEQUENCE [LARGE SCALE GENOMIC DNA]</scope>
    <source>
        <strain evidence="3">NZE10 / CBS 128990</strain>
    </source>
</reference>
<feature type="region of interest" description="Disordered" evidence="1">
    <location>
        <begin position="1"/>
        <end position="99"/>
    </location>
</feature>
<proteinExistence type="predicted"/>
<evidence type="ECO:0000256" key="1">
    <source>
        <dbReference type="SAM" id="MobiDB-lite"/>
    </source>
</evidence>
<evidence type="ECO:0000313" key="3">
    <source>
        <dbReference type="Proteomes" id="UP000016933"/>
    </source>
</evidence>